<protein>
    <submittedName>
        <fullName evidence="1">Uncharacterized protein</fullName>
    </submittedName>
</protein>
<evidence type="ECO:0000313" key="1">
    <source>
        <dbReference type="EMBL" id="KAF2617017.1"/>
    </source>
</evidence>
<dbReference type="Proteomes" id="UP000712281">
    <property type="component" value="Unassembled WGS sequence"/>
</dbReference>
<dbReference type="EMBL" id="QGKW02000007">
    <property type="protein sequence ID" value="KAF2617017.1"/>
    <property type="molecule type" value="Genomic_DNA"/>
</dbReference>
<gene>
    <name evidence="1" type="ORF">F2Q68_00039166</name>
</gene>
<reference evidence="1" key="1">
    <citation type="submission" date="2019-12" db="EMBL/GenBank/DDBJ databases">
        <title>Genome sequencing and annotation of Brassica cretica.</title>
        <authorList>
            <person name="Studholme D.J."/>
            <person name="Sarris P.F."/>
        </authorList>
    </citation>
    <scope>NUCLEOTIDE SEQUENCE</scope>
    <source>
        <strain evidence="1">PFS-001/15</strain>
        <tissue evidence="1">Leaf</tissue>
    </source>
</reference>
<proteinExistence type="predicted"/>
<comment type="caution">
    <text evidence="1">The sequence shown here is derived from an EMBL/GenBank/DDBJ whole genome shotgun (WGS) entry which is preliminary data.</text>
</comment>
<sequence length="133" mass="15150">MVEYLCGGRVAGDKDRSRSFEVRGGREVIDGKQADGIEARQENPKLDENPNFGIMEVFDEAEGSGNIYHQEKYSGLIADQKFVGRTEIRPMDREARCGSLHGFRTWCQPSNKLSVSRSSRCLRGWKLYMQPEM</sequence>
<organism evidence="1 2">
    <name type="scientific">Brassica cretica</name>
    <name type="common">Mustard</name>
    <dbReference type="NCBI Taxonomy" id="69181"/>
    <lineage>
        <taxon>Eukaryota</taxon>
        <taxon>Viridiplantae</taxon>
        <taxon>Streptophyta</taxon>
        <taxon>Embryophyta</taxon>
        <taxon>Tracheophyta</taxon>
        <taxon>Spermatophyta</taxon>
        <taxon>Magnoliopsida</taxon>
        <taxon>eudicotyledons</taxon>
        <taxon>Gunneridae</taxon>
        <taxon>Pentapetalae</taxon>
        <taxon>rosids</taxon>
        <taxon>malvids</taxon>
        <taxon>Brassicales</taxon>
        <taxon>Brassicaceae</taxon>
        <taxon>Brassiceae</taxon>
        <taxon>Brassica</taxon>
    </lineage>
</organism>
<evidence type="ECO:0000313" key="2">
    <source>
        <dbReference type="Proteomes" id="UP000712281"/>
    </source>
</evidence>
<dbReference type="AlphaFoldDB" id="A0A8S9MES8"/>
<name>A0A8S9MES8_BRACR</name>
<accession>A0A8S9MES8</accession>